<evidence type="ECO:0000313" key="1">
    <source>
        <dbReference type="EMBL" id="KAK4023725.1"/>
    </source>
</evidence>
<dbReference type="EMBL" id="JAOYFB010000037">
    <property type="protein sequence ID" value="KAK4023725.1"/>
    <property type="molecule type" value="Genomic_DNA"/>
</dbReference>
<proteinExistence type="predicted"/>
<name>A0ABR0AFC3_9CRUS</name>
<protein>
    <submittedName>
        <fullName evidence="1">Uncharacterized protein</fullName>
    </submittedName>
</protein>
<sequence>MLMADVSQDIRAYNNSRNIILHINAALYGEYQSIDMHSPEGWQICIPENPLVSDDDPSGHFVVLNTPMTVNDESDDPEFLRAFEEMLSNPDLQRHNSTAVGSHTQGDDEFQGAFGAILGDLEFRQALLNRPALL</sequence>
<accession>A0ABR0AFC3</accession>
<dbReference type="Proteomes" id="UP001234178">
    <property type="component" value="Unassembled WGS sequence"/>
</dbReference>
<reference evidence="1 2" key="1">
    <citation type="journal article" date="2023" name="Nucleic Acids Res.">
        <title>The hologenome of Daphnia magna reveals possible DNA methylation and microbiome-mediated evolution of the host genome.</title>
        <authorList>
            <person name="Chaturvedi A."/>
            <person name="Li X."/>
            <person name="Dhandapani V."/>
            <person name="Marshall H."/>
            <person name="Kissane S."/>
            <person name="Cuenca-Cambronero M."/>
            <person name="Asole G."/>
            <person name="Calvet F."/>
            <person name="Ruiz-Romero M."/>
            <person name="Marangio P."/>
            <person name="Guigo R."/>
            <person name="Rago D."/>
            <person name="Mirbahai L."/>
            <person name="Eastwood N."/>
            <person name="Colbourne J.K."/>
            <person name="Zhou J."/>
            <person name="Mallon E."/>
            <person name="Orsini L."/>
        </authorList>
    </citation>
    <scope>NUCLEOTIDE SEQUENCE [LARGE SCALE GENOMIC DNA]</scope>
    <source>
        <strain evidence="1">LRV0_1</strain>
    </source>
</reference>
<gene>
    <name evidence="1" type="ORF">OUZ56_009125</name>
</gene>
<keyword evidence="2" id="KW-1185">Reference proteome</keyword>
<comment type="caution">
    <text evidence="1">The sequence shown here is derived from an EMBL/GenBank/DDBJ whole genome shotgun (WGS) entry which is preliminary data.</text>
</comment>
<organism evidence="1 2">
    <name type="scientific">Daphnia magna</name>
    <dbReference type="NCBI Taxonomy" id="35525"/>
    <lineage>
        <taxon>Eukaryota</taxon>
        <taxon>Metazoa</taxon>
        <taxon>Ecdysozoa</taxon>
        <taxon>Arthropoda</taxon>
        <taxon>Crustacea</taxon>
        <taxon>Branchiopoda</taxon>
        <taxon>Diplostraca</taxon>
        <taxon>Cladocera</taxon>
        <taxon>Anomopoda</taxon>
        <taxon>Daphniidae</taxon>
        <taxon>Daphnia</taxon>
    </lineage>
</organism>
<evidence type="ECO:0000313" key="2">
    <source>
        <dbReference type="Proteomes" id="UP001234178"/>
    </source>
</evidence>